<reference evidence="1 2" key="1">
    <citation type="submission" date="2020-06" db="EMBL/GenBank/DDBJ databases">
        <title>Methanolobus halotolerans sp. nov., isolated from a saline lake Tus in Siberia.</title>
        <authorList>
            <person name="Shen Y."/>
            <person name="Chen S.-C."/>
            <person name="Lai M.-C."/>
            <person name="Huang H.-H."/>
            <person name="Chiu H.-H."/>
            <person name="Tang S.-L."/>
            <person name="Rogozin D.Y."/>
            <person name="Degermendzhy A.G."/>
        </authorList>
    </citation>
    <scope>NUCLEOTIDE SEQUENCE [LARGE SCALE GENOMIC DNA]</scope>
    <source>
        <strain evidence="1 2">DSM 21339</strain>
    </source>
</reference>
<evidence type="ECO:0000313" key="2">
    <source>
        <dbReference type="Proteomes" id="UP000509594"/>
    </source>
</evidence>
<keyword evidence="2" id="KW-1185">Reference proteome</keyword>
<sequence>MLSTPVLAANAVDGNISNDTDTANETSTASNDLFEELDQSVNEYNQNLSILPQLILTVAGDDVIFADIEMNDGNNLMVTAVTNSGEVTGFREVSSASEVESTVEITTTEDVVREVLASDRPLSTFMDSVDQGESEVEVDGFIKNAALRTLEAIY</sequence>
<dbReference type="GeneID" id="55821445"/>
<dbReference type="OrthoDB" id="125874at2157"/>
<name>A0A7D5E809_9EURY</name>
<organism evidence="1 2">
    <name type="scientific">Methanolobus zinderi</name>
    <dbReference type="NCBI Taxonomy" id="536044"/>
    <lineage>
        <taxon>Archaea</taxon>
        <taxon>Methanobacteriati</taxon>
        <taxon>Methanobacteriota</taxon>
        <taxon>Stenosarchaea group</taxon>
        <taxon>Methanomicrobia</taxon>
        <taxon>Methanosarcinales</taxon>
        <taxon>Methanosarcinaceae</taxon>
        <taxon>Methanolobus</taxon>
    </lineage>
</organism>
<accession>A0A7D5E809</accession>
<dbReference type="Proteomes" id="UP000509594">
    <property type="component" value="Chromosome"/>
</dbReference>
<protein>
    <recommendedName>
        <fullName evidence="3">SCP2 sterol-binding domain-containing protein</fullName>
    </recommendedName>
</protein>
<dbReference type="AlphaFoldDB" id="A0A7D5E809"/>
<dbReference type="RefSeq" id="WP_176965094.1">
    <property type="nucleotide sequence ID" value="NZ_CP058215.1"/>
</dbReference>
<evidence type="ECO:0000313" key="1">
    <source>
        <dbReference type="EMBL" id="QLC50038.1"/>
    </source>
</evidence>
<proteinExistence type="predicted"/>
<dbReference type="EMBL" id="CP058215">
    <property type="protein sequence ID" value="QLC50038.1"/>
    <property type="molecule type" value="Genomic_DNA"/>
</dbReference>
<dbReference type="KEGG" id="mzi:HWN40_07180"/>
<evidence type="ECO:0008006" key="3">
    <source>
        <dbReference type="Google" id="ProtNLM"/>
    </source>
</evidence>
<gene>
    <name evidence="1" type="ORF">HWN40_07180</name>
</gene>